<evidence type="ECO:0000313" key="3">
    <source>
        <dbReference type="EMBL" id="MBD9358235.1"/>
    </source>
</evidence>
<dbReference type="Gene3D" id="3.30.2310.20">
    <property type="entry name" value="RelE-like"/>
    <property type="match status" value="1"/>
</dbReference>
<dbReference type="PANTHER" id="PTHR33755:SF6">
    <property type="entry name" value="PLASMID STABILIZATION SYSTEM PROTEIN"/>
    <property type="match status" value="1"/>
</dbReference>
<evidence type="ECO:0000256" key="1">
    <source>
        <dbReference type="ARBA" id="ARBA00006226"/>
    </source>
</evidence>
<dbReference type="EMBL" id="JACXSS010000001">
    <property type="protein sequence ID" value="MBD9358235.1"/>
    <property type="molecule type" value="Genomic_DNA"/>
</dbReference>
<gene>
    <name evidence="3" type="ORF">IE877_20555</name>
</gene>
<comment type="similarity">
    <text evidence="1">Belongs to the RelE toxin family.</text>
</comment>
<sequence>MKFVLLPSAKDDLNKIRQYLHQESPAAAKKVAARIKSSLLLLTEQPHLGHKTEDDEVMEWHIPGLPYSLPYMIVNNEIRILRVFHNAKNKPESWTNH</sequence>
<evidence type="ECO:0000313" key="4">
    <source>
        <dbReference type="Proteomes" id="UP000652176"/>
    </source>
</evidence>
<name>A0ABR9D527_9GAMM</name>
<accession>A0ABR9D527</accession>
<dbReference type="InterPro" id="IPR051803">
    <property type="entry name" value="TA_system_RelE-like_toxin"/>
</dbReference>
<dbReference type="InterPro" id="IPR035093">
    <property type="entry name" value="RelE/ParE_toxin_dom_sf"/>
</dbReference>
<dbReference type="Proteomes" id="UP000652176">
    <property type="component" value="Unassembled WGS sequence"/>
</dbReference>
<dbReference type="PANTHER" id="PTHR33755">
    <property type="entry name" value="TOXIN PARE1-RELATED"/>
    <property type="match status" value="1"/>
</dbReference>
<keyword evidence="2" id="KW-1277">Toxin-antitoxin system</keyword>
<dbReference type="RefSeq" id="WP_192376460.1">
    <property type="nucleotide sequence ID" value="NZ_CAJHIV010000001.1"/>
</dbReference>
<evidence type="ECO:0000256" key="2">
    <source>
        <dbReference type="ARBA" id="ARBA00022649"/>
    </source>
</evidence>
<organism evidence="3 4">
    <name type="scientific">Methylomonas albis</name>
    <dbReference type="NCBI Taxonomy" id="1854563"/>
    <lineage>
        <taxon>Bacteria</taxon>
        <taxon>Pseudomonadati</taxon>
        <taxon>Pseudomonadota</taxon>
        <taxon>Gammaproteobacteria</taxon>
        <taxon>Methylococcales</taxon>
        <taxon>Methylococcaceae</taxon>
        <taxon>Methylomonas</taxon>
    </lineage>
</organism>
<dbReference type="InterPro" id="IPR007712">
    <property type="entry name" value="RelE/ParE_toxin"/>
</dbReference>
<proteinExistence type="inferred from homology"/>
<keyword evidence="4" id="KW-1185">Reference proteome</keyword>
<reference evidence="3 4" key="1">
    <citation type="submission" date="2020-09" db="EMBL/GenBank/DDBJ databases">
        <title>Methylomonas albis sp. nov. and Methylomonas fluvii sp. nov.: Two cold-adapted methanotrophs from the River Elbe and an amended description of Methylovulum psychrotolerans strain Eb1.</title>
        <authorList>
            <person name="Bussmann I.K."/>
            <person name="Klings K.-W."/>
            <person name="Warnstedt J."/>
            <person name="Hoppert M."/>
            <person name="Saborowski A."/>
            <person name="Horn F."/>
            <person name="Liebner S."/>
        </authorList>
    </citation>
    <scope>NUCLEOTIDE SEQUENCE [LARGE SCALE GENOMIC DNA]</scope>
    <source>
        <strain evidence="3 4">EbA</strain>
    </source>
</reference>
<dbReference type="Pfam" id="PF05016">
    <property type="entry name" value="ParE_toxin"/>
    <property type="match status" value="1"/>
</dbReference>
<comment type="caution">
    <text evidence="3">The sequence shown here is derived from an EMBL/GenBank/DDBJ whole genome shotgun (WGS) entry which is preliminary data.</text>
</comment>
<protein>
    <submittedName>
        <fullName evidence="3">Type II toxin-antitoxin system RelE/ParE family toxin</fullName>
    </submittedName>
</protein>